<proteinExistence type="predicted"/>
<dbReference type="RefSeq" id="WP_094855517.1">
    <property type="nucleotide sequence ID" value="NZ_NEVM01000005.1"/>
</dbReference>
<dbReference type="Proteomes" id="UP000216020">
    <property type="component" value="Unassembled WGS sequence"/>
</dbReference>
<dbReference type="InterPro" id="IPR000089">
    <property type="entry name" value="Biotin_lipoyl"/>
</dbReference>
<organism evidence="2 3">
    <name type="scientific">Bordetella genomosp. 10</name>
    <dbReference type="NCBI Taxonomy" id="1416804"/>
    <lineage>
        <taxon>Bacteria</taxon>
        <taxon>Pseudomonadati</taxon>
        <taxon>Pseudomonadota</taxon>
        <taxon>Betaproteobacteria</taxon>
        <taxon>Burkholderiales</taxon>
        <taxon>Alcaligenaceae</taxon>
        <taxon>Bordetella</taxon>
    </lineage>
</organism>
<dbReference type="SUPFAM" id="SSF51230">
    <property type="entry name" value="Single hybrid motif"/>
    <property type="match status" value="1"/>
</dbReference>
<evidence type="ECO:0000313" key="2">
    <source>
        <dbReference type="EMBL" id="OZI31102.1"/>
    </source>
</evidence>
<name>A0A261S2F0_9BORD</name>
<dbReference type="InterPro" id="IPR011053">
    <property type="entry name" value="Single_hybrid_motif"/>
</dbReference>
<feature type="domain" description="Lipoyl-binding" evidence="1">
    <location>
        <begin position="72"/>
        <end position="130"/>
    </location>
</feature>
<evidence type="ECO:0000313" key="3">
    <source>
        <dbReference type="Proteomes" id="UP000216020"/>
    </source>
</evidence>
<accession>A0A261S2F0</accession>
<comment type="caution">
    <text evidence="2">The sequence shown here is derived from an EMBL/GenBank/DDBJ whole genome shotgun (WGS) entry which is preliminary data.</text>
</comment>
<keyword evidence="3" id="KW-1185">Reference proteome</keyword>
<dbReference type="AlphaFoldDB" id="A0A261S2F0"/>
<protein>
    <recommendedName>
        <fullName evidence="1">Lipoyl-binding domain-containing protein</fullName>
    </recommendedName>
</protein>
<dbReference type="EMBL" id="NEVM01000005">
    <property type="protein sequence ID" value="OZI31102.1"/>
    <property type="molecule type" value="Genomic_DNA"/>
</dbReference>
<reference evidence="3" key="1">
    <citation type="submission" date="2017-05" db="EMBL/GenBank/DDBJ databases">
        <title>Complete and WGS of Bordetella genogroups.</title>
        <authorList>
            <person name="Spilker T."/>
            <person name="Lipuma J."/>
        </authorList>
    </citation>
    <scope>NUCLEOTIDE SEQUENCE [LARGE SCALE GENOMIC DNA]</scope>
    <source>
        <strain evidence="3">AU16122</strain>
    </source>
</reference>
<dbReference type="Gene3D" id="2.40.50.100">
    <property type="match status" value="1"/>
</dbReference>
<dbReference type="Pfam" id="PF00364">
    <property type="entry name" value="Biotin_lipoyl"/>
    <property type="match status" value="1"/>
</dbReference>
<evidence type="ECO:0000259" key="1">
    <source>
        <dbReference type="Pfam" id="PF00364"/>
    </source>
</evidence>
<dbReference type="OrthoDB" id="9004667at2"/>
<sequence>MKDRALEAIVQRLAGAGVGTFEYTGHGTHILLRFGPSSSGAGGHASAPAAIPPAKTSAIVATRVGLFLTRHPLDADPLVSAGSAVERGQLVAFVAVDDKLHAVYSPEDGVLGPVLVEPGTLVGYGEKLFAFDPAGPS</sequence>
<gene>
    <name evidence="2" type="ORF">CAL29_24515</name>
</gene>